<comment type="caution">
    <text evidence="2">The sequence shown here is derived from an EMBL/GenBank/DDBJ whole genome shotgun (WGS) entry which is preliminary data.</text>
</comment>
<evidence type="ECO:0000256" key="1">
    <source>
        <dbReference type="SAM" id="Phobius"/>
    </source>
</evidence>
<dbReference type="Proteomes" id="UP001595711">
    <property type="component" value="Unassembled WGS sequence"/>
</dbReference>
<dbReference type="EMBL" id="JBHRYJ010000007">
    <property type="protein sequence ID" value="MFC3678160.1"/>
    <property type="molecule type" value="Genomic_DNA"/>
</dbReference>
<keyword evidence="1" id="KW-0812">Transmembrane</keyword>
<feature type="transmembrane region" description="Helical" evidence="1">
    <location>
        <begin position="12"/>
        <end position="32"/>
    </location>
</feature>
<keyword evidence="1" id="KW-1133">Transmembrane helix</keyword>
<keyword evidence="3" id="KW-1185">Reference proteome</keyword>
<accession>A0ABV7VLQ7</accession>
<sequence length="103" mass="11562">MSAYSEIRRHSLSAIVPVICFAAIGYFCYHAVEGDRGINAYTRLTLQIQQTETALAAVTAERQVLERRTGLLRESGLDTDMLEEQSRRVLGMIKPHDLVILGR</sequence>
<protein>
    <submittedName>
        <fullName evidence="2">Septum formation initiator family protein</fullName>
    </submittedName>
</protein>
<evidence type="ECO:0000313" key="3">
    <source>
        <dbReference type="Proteomes" id="UP001595711"/>
    </source>
</evidence>
<name>A0ABV7VLQ7_9PROT</name>
<dbReference type="RefSeq" id="WP_379729762.1">
    <property type="nucleotide sequence ID" value="NZ_JBHRYJ010000007.1"/>
</dbReference>
<proteinExistence type="predicted"/>
<keyword evidence="1" id="KW-0472">Membrane</keyword>
<evidence type="ECO:0000313" key="2">
    <source>
        <dbReference type="EMBL" id="MFC3678160.1"/>
    </source>
</evidence>
<gene>
    <name evidence="2" type="ORF">ACFOOQ_21600</name>
</gene>
<dbReference type="InterPro" id="IPR007060">
    <property type="entry name" value="FtsL/DivIC"/>
</dbReference>
<dbReference type="Pfam" id="PF04977">
    <property type="entry name" value="DivIC"/>
    <property type="match status" value="1"/>
</dbReference>
<reference evidence="3" key="1">
    <citation type="journal article" date="2019" name="Int. J. Syst. Evol. Microbiol.">
        <title>The Global Catalogue of Microorganisms (GCM) 10K type strain sequencing project: providing services to taxonomists for standard genome sequencing and annotation.</title>
        <authorList>
            <consortium name="The Broad Institute Genomics Platform"/>
            <consortium name="The Broad Institute Genome Sequencing Center for Infectious Disease"/>
            <person name="Wu L."/>
            <person name="Ma J."/>
        </authorList>
    </citation>
    <scope>NUCLEOTIDE SEQUENCE [LARGE SCALE GENOMIC DNA]</scope>
    <source>
        <strain evidence="3">KCTC 42182</strain>
    </source>
</reference>
<organism evidence="2 3">
    <name type="scientific">Ferrovibrio xuzhouensis</name>
    <dbReference type="NCBI Taxonomy" id="1576914"/>
    <lineage>
        <taxon>Bacteria</taxon>
        <taxon>Pseudomonadati</taxon>
        <taxon>Pseudomonadota</taxon>
        <taxon>Alphaproteobacteria</taxon>
        <taxon>Rhodospirillales</taxon>
        <taxon>Rhodospirillaceae</taxon>
        <taxon>Ferrovibrio</taxon>
    </lineage>
</organism>